<evidence type="ECO:0000256" key="1">
    <source>
        <dbReference type="SAM" id="MobiDB-lite"/>
    </source>
</evidence>
<keyword evidence="3" id="KW-1185">Reference proteome</keyword>
<feature type="region of interest" description="Disordered" evidence="1">
    <location>
        <begin position="61"/>
        <end position="83"/>
    </location>
</feature>
<organism evidence="2 3">
    <name type="scientific">Trichoderma simmonsii</name>
    <dbReference type="NCBI Taxonomy" id="1491479"/>
    <lineage>
        <taxon>Eukaryota</taxon>
        <taxon>Fungi</taxon>
        <taxon>Dikarya</taxon>
        <taxon>Ascomycota</taxon>
        <taxon>Pezizomycotina</taxon>
        <taxon>Sordariomycetes</taxon>
        <taxon>Hypocreomycetidae</taxon>
        <taxon>Hypocreales</taxon>
        <taxon>Hypocreaceae</taxon>
        <taxon>Trichoderma</taxon>
    </lineage>
</organism>
<gene>
    <name evidence="2" type="ORF">H0G86_006911</name>
</gene>
<evidence type="ECO:0000313" key="3">
    <source>
        <dbReference type="Proteomes" id="UP000826661"/>
    </source>
</evidence>
<accession>A0A8G0PEJ9</accession>
<reference evidence="2 3" key="1">
    <citation type="journal article" date="2021" name="BMC Genomics">
        <title>Telomere-to-telomere genome assembly of asparaginase-producing Trichoderma simmonsii.</title>
        <authorList>
            <person name="Chung D."/>
            <person name="Kwon Y.M."/>
            <person name="Yang Y."/>
        </authorList>
    </citation>
    <scope>NUCLEOTIDE SEQUENCE [LARGE SCALE GENOMIC DNA]</scope>
    <source>
        <strain evidence="2 3">GH-Sj1</strain>
    </source>
</reference>
<dbReference type="AlphaFoldDB" id="A0A8G0PEJ9"/>
<feature type="compositionally biased region" description="Basic and acidic residues" evidence="1">
    <location>
        <begin position="61"/>
        <end position="81"/>
    </location>
</feature>
<dbReference type="EMBL" id="CP075866">
    <property type="protein sequence ID" value="QYS99795.1"/>
    <property type="molecule type" value="Genomic_DNA"/>
</dbReference>
<name>A0A8G0PEJ9_9HYPO</name>
<protein>
    <submittedName>
        <fullName evidence="2">Uncharacterized protein</fullName>
    </submittedName>
</protein>
<evidence type="ECO:0000313" key="2">
    <source>
        <dbReference type="EMBL" id="QYS99795.1"/>
    </source>
</evidence>
<sequence>MACRTTPRPSPSPRNQSTCCGPNLANLATVDTTSIKGGFLVGLGSANQRRLKVILRARGGDLEGEGGKREKGKGKKEEKKGPAAAENASACTLHCKNCTGTSTVRGTVPVVVNGAKPKKRAISESNEWLHWTVAIVGCDKEAPVVSVWHRLDAVRGTRGYKILLEAGERASDRPPCRRSVPSTK</sequence>
<dbReference type="Proteomes" id="UP000826661">
    <property type="component" value="Chromosome III"/>
</dbReference>
<proteinExistence type="predicted"/>